<proteinExistence type="predicted"/>
<feature type="compositionally biased region" description="Basic and acidic residues" evidence="1">
    <location>
        <begin position="99"/>
        <end position="158"/>
    </location>
</feature>
<reference evidence="3 4" key="1">
    <citation type="submission" date="2014-09" db="EMBL/GenBank/DDBJ databases">
        <authorList>
            <person name="Magalhaes I.L.F."/>
            <person name="Oliveira U."/>
            <person name="Santos F.R."/>
            <person name="Vidigal T.H.D.A."/>
            <person name="Brescovit A.D."/>
            <person name="Santos A.J."/>
        </authorList>
    </citation>
    <scope>NUCLEOTIDE SEQUENCE [LARGE SCALE GENOMIC DNA]</scope>
</reference>
<evidence type="ECO:0000259" key="2">
    <source>
        <dbReference type="Pfam" id="PF11160"/>
    </source>
</evidence>
<feature type="domain" description="Hypervirulence associated protein TUDOR" evidence="2">
    <location>
        <begin position="318"/>
        <end position="377"/>
    </location>
</feature>
<dbReference type="Pfam" id="PF11160">
    <property type="entry name" value="Hva1_TUDOR"/>
    <property type="match status" value="1"/>
</dbReference>
<protein>
    <recommendedName>
        <fullName evidence="2">Hypervirulence associated protein TUDOR domain-containing protein</fullName>
    </recommendedName>
</protein>
<evidence type="ECO:0000256" key="1">
    <source>
        <dbReference type="SAM" id="MobiDB-lite"/>
    </source>
</evidence>
<accession>A0A0P1B9C4</accession>
<dbReference type="STRING" id="401625.A0A0P1B9C4"/>
<dbReference type="AlphaFoldDB" id="A0A0P1B9C4"/>
<name>A0A0P1B9C4_9BASI</name>
<evidence type="ECO:0000313" key="3">
    <source>
        <dbReference type="EMBL" id="CEH12575.1"/>
    </source>
</evidence>
<dbReference type="EMBL" id="CCYA01000162">
    <property type="protein sequence ID" value="CEH12575.1"/>
    <property type="molecule type" value="Genomic_DNA"/>
</dbReference>
<dbReference type="Proteomes" id="UP000054845">
    <property type="component" value="Unassembled WGS sequence"/>
</dbReference>
<feature type="compositionally biased region" description="Basic and acidic residues" evidence="1">
    <location>
        <begin position="217"/>
        <end position="248"/>
    </location>
</feature>
<sequence>MMDDREQIRLSLECEHLYILHESLSHTLQKAFACARPPLTSSNLVTMPPKDKYTDPKLRDEVKEEIHKSDKGGAPGQWSARKAQMMAGEYKKRGGGYNTDKEQGQDDSQKNLSKWGEEEWQTKDGDANAKNDDGSRKRYLPKEAWEKMDDKEKEETDKKKQKTSKSGQQFVGNTDKAAEARKEVSEKGGKESKDGAAEKEQEQPEDDNKRKTRSSSRPKEDKAEEATNKKSKTQADENKHNKGQEKPKSGGGKKTGAANGKANGEKEKAEDGKGKASGKKEADISTSKHEGKHGSKGDSAEIPDGASQASASRLPKAGQVAHWKSMPGWVKGEVVKVLTEATTVDGKSVKASRDDPRIVLKSHGPSGKQAVHKAQAVYF</sequence>
<feature type="compositionally biased region" description="Basic and acidic residues" evidence="1">
    <location>
        <begin position="263"/>
        <end position="299"/>
    </location>
</feature>
<feature type="region of interest" description="Disordered" evidence="1">
    <location>
        <begin position="43"/>
        <end position="320"/>
    </location>
</feature>
<organism evidence="3 4">
    <name type="scientific">Ceraceosorus bombacis</name>
    <dbReference type="NCBI Taxonomy" id="401625"/>
    <lineage>
        <taxon>Eukaryota</taxon>
        <taxon>Fungi</taxon>
        <taxon>Dikarya</taxon>
        <taxon>Basidiomycota</taxon>
        <taxon>Ustilaginomycotina</taxon>
        <taxon>Exobasidiomycetes</taxon>
        <taxon>Ceraceosorales</taxon>
        <taxon>Ceraceosoraceae</taxon>
        <taxon>Ceraceosorus</taxon>
    </lineage>
</organism>
<keyword evidence="4" id="KW-1185">Reference proteome</keyword>
<evidence type="ECO:0000313" key="4">
    <source>
        <dbReference type="Proteomes" id="UP000054845"/>
    </source>
</evidence>
<feature type="compositionally biased region" description="Basic and acidic residues" evidence="1">
    <location>
        <begin position="176"/>
        <end position="209"/>
    </location>
</feature>
<feature type="compositionally biased region" description="Basic and acidic residues" evidence="1">
    <location>
        <begin position="49"/>
        <end position="71"/>
    </location>
</feature>
<dbReference type="InterPro" id="IPR021331">
    <property type="entry name" value="Hva1_TUDOR"/>
</dbReference>
<dbReference type="OrthoDB" id="3360421at2759"/>